<protein>
    <recommendedName>
        <fullName evidence="14">Riboflavin biosynthesis protein</fullName>
    </recommendedName>
    <domain>
        <recommendedName>
            <fullName evidence="14">Riboflavin kinase</fullName>
            <ecNumber evidence="14">2.7.1.26</ecNumber>
        </recommendedName>
        <alternativeName>
            <fullName evidence="14">Flavokinase</fullName>
        </alternativeName>
    </domain>
    <domain>
        <recommendedName>
            <fullName evidence="14">FMN adenylyltransferase</fullName>
            <ecNumber evidence="14">2.7.7.2</ecNumber>
        </recommendedName>
        <alternativeName>
            <fullName evidence="14">FAD pyrophosphorylase</fullName>
        </alternativeName>
        <alternativeName>
            <fullName evidence="14">FAD synthase</fullName>
        </alternativeName>
    </domain>
</protein>
<dbReference type="EC" id="2.7.1.26" evidence="14"/>
<organism evidence="16 17">
    <name type="scientific">Corynebacterium massiliense DSM 45435</name>
    <dbReference type="NCBI Taxonomy" id="1121364"/>
    <lineage>
        <taxon>Bacteria</taxon>
        <taxon>Bacillati</taxon>
        <taxon>Actinomycetota</taxon>
        <taxon>Actinomycetes</taxon>
        <taxon>Mycobacteriales</taxon>
        <taxon>Corynebacteriaceae</taxon>
        <taxon>Corynebacterium</taxon>
    </lineage>
</organism>
<sequence length="346" mass="37323">MAVEIFYGTKEIPADFGPSVVTIGVFDGVHRGHRLLIDTAVKTARDTDTKAVLVTFDPHPVTVFLPERAPLAVTTLDNRLKLAEEAGIDAVVVIDFTRELQGLGPKDYIQELLLDGLRTVRVVVGENFTFGAGAAGTAQTMEELSGEMGFSTTIVPLLNEDGVRMSSTTVRDFLSDGDVERANWVLGRHFSVSGPVVRGNGRGGKELGYPTANQYFPESIAIPADGVYAGWFTLDSAQAPVTGNIEPGKRYAAAISVGTNPTFGDSERSVESFVLDRDADLYGHDATVEFVSRLRGMVKFDSIDELLDAMRNDVRGARAVLADDAARHAWASAYFFLRTDAPSDAS</sequence>
<evidence type="ECO:0000256" key="7">
    <source>
        <dbReference type="ARBA" id="ARBA00022741"/>
    </source>
</evidence>
<dbReference type="PIRSF" id="PIRSF004491">
    <property type="entry name" value="FAD_Synth"/>
    <property type="match status" value="1"/>
</dbReference>
<keyword evidence="10 14" id="KW-0067">ATP-binding</keyword>
<evidence type="ECO:0000256" key="6">
    <source>
        <dbReference type="ARBA" id="ARBA00022695"/>
    </source>
</evidence>
<evidence type="ECO:0000256" key="5">
    <source>
        <dbReference type="ARBA" id="ARBA00022679"/>
    </source>
</evidence>
<dbReference type="SUPFAM" id="SSF52374">
    <property type="entry name" value="Nucleotidylyl transferase"/>
    <property type="match status" value="1"/>
</dbReference>
<evidence type="ECO:0000313" key="16">
    <source>
        <dbReference type="EMBL" id="WCZ32719.1"/>
    </source>
</evidence>
<dbReference type="Gene3D" id="2.40.30.30">
    <property type="entry name" value="Riboflavin kinase-like"/>
    <property type="match status" value="1"/>
</dbReference>
<dbReference type="InterPro" id="IPR014729">
    <property type="entry name" value="Rossmann-like_a/b/a_fold"/>
</dbReference>
<gene>
    <name evidence="16" type="primary">ribF</name>
    <name evidence="16" type="ORF">CMASS_06425</name>
</gene>
<keyword evidence="7 14" id="KW-0547">Nucleotide-binding</keyword>
<evidence type="ECO:0000256" key="1">
    <source>
        <dbReference type="ARBA" id="ARBA00004726"/>
    </source>
</evidence>
<dbReference type="Proteomes" id="UP001220064">
    <property type="component" value="Chromosome"/>
</dbReference>
<keyword evidence="17" id="KW-1185">Reference proteome</keyword>
<dbReference type="Pfam" id="PF06574">
    <property type="entry name" value="FAD_syn"/>
    <property type="match status" value="1"/>
</dbReference>
<evidence type="ECO:0000313" key="17">
    <source>
        <dbReference type="Proteomes" id="UP001220064"/>
    </source>
</evidence>
<dbReference type="SMART" id="SM00904">
    <property type="entry name" value="Flavokinase"/>
    <property type="match status" value="1"/>
</dbReference>
<keyword evidence="11" id="KW-0511">Multifunctional enzyme</keyword>
<dbReference type="NCBIfam" id="NF004160">
    <property type="entry name" value="PRK05627.1-3"/>
    <property type="match status" value="1"/>
</dbReference>
<evidence type="ECO:0000256" key="3">
    <source>
        <dbReference type="ARBA" id="ARBA00022630"/>
    </source>
</evidence>
<evidence type="ECO:0000256" key="4">
    <source>
        <dbReference type="ARBA" id="ARBA00022643"/>
    </source>
</evidence>
<evidence type="ECO:0000256" key="11">
    <source>
        <dbReference type="ARBA" id="ARBA00023268"/>
    </source>
</evidence>
<evidence type="ECO:0000256" key="2">
    <source>
        <dbReference type="ARBA" id="ARBA00005201"/>
    </source>
</evidence>
<keyword evidence="3 14" id="KW-0285">Flavoprotein</keyword>
<evidence type="ECO:0000256" key="8">
    <source>
        <dbReference type="ARBA" id="ARBA00022777"/>
    </source>
</evidence>
<dbReference type="Pfam" id="PF01687">
    <property type="entry name" value="Flavokinase"/>
    <property type="match status" value="1"/>
</dbReference>
<comment type="catalytic activity">
    <reaction evidence="12 14">
        <text>riboflavin + ATP = FMN + ADP + H(+)</text>
        <dbReference type="Rhea" id="RHEA:14357"/>
        <dbReference type="ChEBI" id="CHEBI:15378"/>
        <dbReference type="ChEBI" id="CHEBI:30616"/>
        <dbReference type="ChEBI" id="CHEBI:57986"/>
        <dbReference type="ChEBI" id="CHEBI:58210"/>
        <dbReference type="ChEBI" id="CHEBI:456216"/>
        <dbReference type="EC" id="2.7.1.26"/>
    </reaction>
</comment>
<dbReference type="EMBL" id="CP063189">
    <property type="protein sequence ID" value="WCZ32719.1"/>
    <property type="molecule type" value="Genomic_DNA"/>
</dbReference>
<dbReference type="Gene3D" id="3.40.50.620">
    <property type="entry name" value="HUPs"/>
    <property type="match status" value="1"/>
</dbReference>
<evidence type="ECO:0000256" key="12">
    <source>
        <dbReference type="ARBA" id="ARBA00047880"/>
    </source>
</evidence>
<comment type="pathway">
    <text evidence="2 14">Cofactor biosynthesis; FMN biosynthesis; FMN from riboflavin (ATP route): step 1/1.</text>
</comment>
<proteinExistence type="inferred from homology"/>
<dbReference type="CDD" id="cd02064">
    <property type="entry name" value="FAD_synthetase_N"/>
    <property type="match status" value="1"/>
</dbReference>
<dbReference type="InterPro" id="IPR015864">
    <property type="entry name" value="FAD_synthase"/>
</dbReference>
<reference evidence="16 17" key="1">
    <citation type="submission" date="2020-10" db="EMBL/GenBank/DDBJ databases">
        <title>Complete genome sequence of Corynebacterium massiliense DSM 45435, type strain of Corynebacterium massiliense.</title>
        <authorList>
            <person name="Busche T."/>
            <person name="Kalinowski J."/>
            <person name="Ruckert C."/>
        </authorList>
    </citation>
    <scope>NUCLEOTIDE SEQUENCE [LARGE SCALE GENOMIC DNA]</scope>
    <source>
        <strain evidence="16 17">DSM 45435</strain>
    </source>
</reference>
<evidence type="ECO:0000256" key="9">
    <source>
        <dbReference type="ARBA" id="ARBA00022827"/>
    </source>
</evidence>
<comment type="catalytic activity">
    <reaction evidence="13 14">
        <text>FMN + ATP + H(+) = FAD + diphosphate</text>
        <dbReference type="Rhea" id="RHEA:17237"/>
        <dbReference type="ChEBI" id="CHEBI:15378"/>
        <dbReference type="ChEBI" id="CHEBI:30616"/>
        <dbReference type="ChEBI" id="CHEBI:33019"/>
        <dbReference type="ChEBI" id="CHEBI:57692"/>
        <dbReference type="ChEBI" id="CHEBI:58210"/>
        <dbReference type="EC" id="2.7.7.2"/>
    </reaction>
</comment>
<dbReference type="InterPro" id="IPR002606">
    <property type="entry name" value="Riboflavin_kinase_bac"/>
</dbReference>
<keyword evidence="6 14" id="KW-0548">Nucleotidyltransferase</keyword>
<dbReference type="EC" id="2.7.7.2" evidence="14"/>
<dbReference type="SUPFAM" id="SSF82114">
    <property type="entry name" value="Riboflavin kinase-like"/>
    <property type="match status" value="1"/>
</dbReference>
<keyword evidence="8 14" id="KW-0418">Kinase</keyword>
<dbReference type="InterPro" id="IPR015865">
    <property type="entry name" value="Riboflavin_kinase_bac/euk"/>
</dbReference>
<name>A0ABY7U7P1_9CORY</name>
<keyword evidence="9 14" id="KW-0274">FAD</keyword>
<keyword evidence="5 14" id="KW-0808">Transferase</keyword>
<evidence type="ECO:0000256" key="10">
    <source>
        <dbReference type="ARBA" id="ARBA00022840"/>
    </source>
</evidence>
<feature type="domain" description="Riboflavin kinase" evidence="15">
    <location>
        <begin position="185"/>
        <end position="322"/>
    </location>
</feature>
<comment type="similarity">
    <text evidence="14">Belongs to the ribF family.</text>
</comment>
<evidence type="ECO:0000259" key="15">
    <source>
        <dbReference type="SMART" id="SM00904"/>
    </source>
</evidence>
<evidence type="ECO:0000256" key="14">
    <source>
        <dbReference type="PIRNR" id="PIRNR004491"/>
    </source>
</evidence>
<comment type="pathway">
    <text evidence="1 14">Cofactor biosynthesis; FAD biosynthesis; FAD from FMN: step 1/1.</text>
</comment>
<accession>A0ABY7U7P1</accession>
<evidence type="ECO:0000256" key="13">
    <source>
        <dbReference type="ARBA" id="ARBA00049494"/>
    </source>
</evidence>
<dbReference type="InterPro" id="IPR023468">
    <property type="entry name" value="Riboflavin_kinase"/>
</dbReference>
<keyword evidence="4 14" id="KW-0288">FMN</keyword>
<dbReference type="PANTHER" id="PTHR22749:SF6">
    <property type="entry name" value="RIBOFLAVIN KINASE"/>
    <property type="match status" value="1"/>
</dbReference>
<dbReference type="InterPro" id="IPR023465">
    <property type="entry name" value="Riboflavin_kinase_dom_sf"/>
</dbReference>
<dbReference type="PANTHER" id="PTHR22749">
    <property type="entry name" value="RIBOFLAVIN KINASE/FMN ADENYLYLTRANSFERASE"/>
    <property type="match status" value="1"/>
</dbReference>
<dbReference type="NCBIfam" id="TIGR00083">
    <property type="entry name" value="ribF"/>
    <property type="match status" value="1"/>
</dbReference>